<gene>
    <name evidence="2" type="ORF">KR50_17290</name>
</gene>
<dbReference type="AlphaFoldDB" id="A0A0C2VFA6"/>
<dbReference type="EMBL" id="JXRR01000014">
    <property type="protein sequence ID" value="KIL47562.1"/>
    <property type="molecule type" value="Genomic_DNA"/>
</dbReference>
<evidence type="ECO:0000313" key="2">
    <source>
        <dbReference type="EMBL" id="KIL47562.1"/>
    </source>
</evidence>
<name>A0A0C2VFA6_9BACL</name>
<dbReference type="SUPFAM" id="SSF142913">
    <property type="entry name" value="YktB/PF0168-like"/>
    <property type="match status" value="1"/>
</dbReference>
<evidence type="ECO:0000256" key="1">
    <source>
        <dbReference type="HAMAP-Rule" id="MF_01851"/>
    </source>
</evidence>
<organism evidence="2 3">
    <name type="scientific">Jeotgalibacillus campisalis</name>
    <dbReference type="NCBI Taxonomy" id="220754"/>
    <lineage>
        <taxon>Bacteria</taxon>
        <taxon>Bacillati</taxon>
        <taxon>Bacillota</taxon>
        <taxon>Bacilli</taxon>
        <taxon>Bacillales</taxon>
        <taxon>Caryophanaceae</taxon>
        <taxon>Jeotgalibacillus</taxon>
    </lineage>
</organism>
<protein>
    <recommendedName>
        <fullName evidence="1">UPF0637 protein KR50_17290</fullName>
    </recommendedName>
</protein>
<accession>A0A0C2VFA6</accession>
<reference evidence="2 3" key="1">
    <citation type="submission" date="2015-01" db="EMBL/GenBank/DDBJ databases">
        <title>Jeotgalibacillus campisalis genome sequencing.</title>
        <authorList>
            <person name="Goh K.M."/>
            <person name="Chan K.-G."/>
            <person name="Yaakop A.S."/>
            <person name="Ee R."/>
            <person name="Gan H.M."/>
            <person name="Chan C.S."/>
        </authorList>
    </citation>
    <scope>NUCLEOTIDE SEQUENCE [LARGE SCALE GENOMIC DNA]</scope>
    <source>
        <strain evidence="2 3">SF-57</strain>
    </source>
</reference>
<dbReference type="Proteomes" id="UP000031972">
    <property type="component" value="Unassembled WGS sequence"/>
</dbReference>
<proteinExistence type="inferred from homology"/>
<comment type="caution">
    <text evidence="2">The sequence shown here is derived from an EMBL/GenBank/DDBJ whole genome shotgun (WGS) entry which is preliminary data.</text>
</comment>
<dbReference type="RefSeq" id="WP_041057187.1">
    <property type="nucleotide sequence ID" value="NZ_JXRR01000014.1"/>
</dbReference>
<dbReference type="Pfam" id="PF06335">
    <property type="entry name" value="DUF1054"/>
    <property type="match status" value="1"/>
</dbReference>
<evidence type="ECO:0000313" key="3">
    <source>
        <dbReference type="Proteomes" id="UP000031972"/>
    </source>
</evidence>
<dbReference type="InterPro" id="IPR053707">
    <property type="entry name" value="UPF0637_domain_sf"/>
</dbReference>
<comment type="similarity">
    <text evidence="1">Belongs to the UPF0637 family.</text>
</comment>
<dbReference type="PIRSF" id="PIRSF021332">
    <property type="entry name" value="DUF1054"/>
    <property type="match status" value="1"/>
</dbReference>
<keyword evidence="3" id="KW-1185">Reference proteome</keyword>
<dbReference type="PATRIC" id="fig|220754.4.peg.1748"/>
<dbReference type="OrthoDB" id="9812818at2"/>
<dbReference type="InterPro" id="IPR009403">
    <property type="entry name" value="UPF0637"/>
</dbReference>
<dbReference type="HAMAP" id="MF_01851">
    <property type="entry name" value="UPF0637"/>
    <property type="match status" value="1"/>
</dbReference>
<sequence length="211" mass="24941">MSAVFEKHDFDVFKIDGLENRMSEIQSRIQPKFELLGQELVPFLTEQLNEEMHLHIARHARRTINPPNDTWMAISSSKRGYKKLPHFQVGLWDDHLFVWLAFIYELPSKAKIADSFLTDFDDVIQTFPEDGWISSDHMKKEAKQISEMNEGDFMRVLERFKNVKKAELLVGKRFLPSDHVIQNQEELLKEIKQIYTKLLPLYKHGIKEQNR</sequence>
<dbReference type="Gene3D" id="3.30.930.20">
    <property type="entry name" value="Protein of unknown function DUF1054"/>
    <property type="match status" value="1"/>
</dbReference>